<dbReference type="EMBL" id="JAZHXI010000022">
    <property type="protein sequence ID" value="KAL2060498.1"/>
    <property type="molecule type" value="Genomic_DNA"/>
</dbReference>
<organism evidence="2 3">
    <name type="scientific">Oculimacula yallundae</name>
    <dbReference type="NCBI Taxonomy" id="86028"/>
    <lineage>
        <taxon>Eukaryota</taxon>
        <taxon>Fungi</taxon>
        <taxon>Dikarya</taxon>
        <taxon>Ascomycota</taxon>
        <taxon>Pezizomycotina</taxon>
        <taxon>Leotiomycetes</taxon>
        <taxon>Helotiales</taxon>
        <taxon>Ploettnerulaceae</taxon>
        <taxon>Oculimacula</taxon>
    </lineage>
</organism>
<name>A0ABR4BSA0_9HELO</name>
<dbReference type="PANTHER" id="PTHR34598:SF3">
    <property type="entry name" value="OXIDOREDUCTASE AN1597"/>
    <property type="match status" value="1"/>
</dbReference>
<proteinExistence type="inferred from homology"/>
<evidence type="ECO:0008006" key="4">
    <source>
        <dbReference type="Google" id="ProtNLM"/>
    </source>
</evidence>
<keyword evidence="3" id="KW-1185">Reference proteome</keyword>
<evidence type="ECO:0000256" key="1">
    <source>
        <dbReference type="ARBA" id="ARBA00023604"/>
    </source>
</evidence>
<dbReference type="PANTHER" id="PTHR34598">
    <property type="entry name" value="BLL6449 PROTEIN"/>
    <property type="match status" value="1"/>
</dbReference>
<evidence type="ECO:0000313" key="3">
    <source>
        <dbReference type="Proteomes" id="UP001595075"/>
    </source>
</evidence>
<dbReference type="NCBIfam" id="NF041278">
    <property type="entry name" value="CmcJ_NvfI_EfuI"/>
    <property type="match status" value="1"/>
</dbReference>
<comment type="similarity">
    <text evidence="1">Belongs to the asaB hydroxylase/desaturase family.</text>
</comment>
<sequence length="342" mass="38302">MSATISTTIADTMPSLTSLEDATQKTARGTFLYIEPDETALEAEQRPFFGLPSAKRTEYHNLAVHDMRTSPSLKTTEGPQLDIHGFTFTRHTSSLSGDEWFSQAQITGKYLQEVEALLKAATGAKKIAFSAVLYRRKLSSKAQAAPYLKSRRREEDILDPTKTVTDKVLIRSSDIASSDSPFPFVHIDYTKDGTKALATKSRYDIEDIGSEAMASGARVAAFSVWRPLKTVRRDPLAIMDRRSLDPNDLVEIRFRMPNGRGEDKKGEFVCGAYNIKPENHARHMWYWLPEQSPEEVLIIKFTDSADPDTISTGSPHTCFNLDGTEGILEPRESIEVKCIAFW</sequence>
<dbReference type="InterPro" id="IPR044053">
    <property type="entry name" value="AsaB-like"/>
</dbReference>
<comment type="caution">
    <text evidence="2">The sequence shown here is derived from an EMBL/GenBank/DDBJ whole genome shotgun (WGS) entry which is preliminary data.</text>
</comment>
<dbReference type="Proteomes" id="UP001595075">
    <property type="component" value="Unassembled WGS sequence"/>
</dbReference>
<evidence type="ECO:0000313" key="2">
    <source>
        <dbReference type="EMBL" id="KAL2060498.1"/>
    </source>
</evidence>
<protein>
    <recommendedName>
        <fullName evidence="4">GA4 desaturase</fullName>
    </recommendedName>
</protein>
<reference evidence="2 3" key="1">
    <citation type="journal article" date="2024" name="Commun. Biol.">
        <title>Comparative genomic analysis of thermophilic fungi reveals convergent evolutionary adaptations and gene losses.</title>
        <authorList>
            <person name="Steindorff A.S."/>
            <person name="Aguilar-Pontes M.V."/>
            <person name="Robinson A.J."/>
            <person name="Andreopoulos B."/>
            <person name="LaButti K."/>
            <person name="Kuo A."/>
            <person name="Mondo S."/>
            <person name="Riley R."/>
            <person name="Otillar R."/>
            <person name="Haridas S."/>
            <person name="Lipzen A."/>
            <person name="Grimwood J."/>
            <person name="Schmutz J."/>
            <person name="Clum A."/>
            <person name="Reid I.D."/>
            <person name="Moisan M.C."/>
            <person name="Butler G."/>
            <person name="Nguyen T.T.M."/>
            <person name="Dewar K."/>
            <person name="Conant G."/>
            <person name="Drula E."/>
            <person name="Henrissat B."/>
            <person name="Hansel C."/>
            <person name="Singer S."/>
            <person name="Hutchinson M.I."/>
            <person name="de Vries R.P."/>
            <person name="Natvig D.O."/>
            <person name="Powell A.J."/>
            <person name="Tsang A."/>
            <person name="Grigoriev I.V."/>
        </authorList>
    </citation>
    <scope>NUCLEOTIDE SEQUENCE [LARGE SCALE GENOMIC DNA]</scope>
    <source>
        <strain evidence="2 3">CBS 494.80</strain>
    </source>
</reference>
<accession>A0ABR4BSA0</accession>
<gene>
    <name evidence="2" type="ORF">VTL71DRAFT_9529</name>
</gene>